<evidence type="ECO:0000313" key="1">
    <source>
        <dbReference type="EnsemblMetazoa" id="AAEL002949-PA"/>
    </source>
</evidence>
<reference evidence="1" key="2">
    <citation type="submission" date="2020-05" db="UniProtKB">
        <authorList>
            <consortium name="EnsemblMetazoa"/>
        </authorList>
    </citation>
    <scope>IDENTIFICATION</scope>
    <source>
        <strain evidence="1">LVP_AGWG</strain>
    </source>
</reference>
<dbReference type="EnsemblMetazoa" id="AAEL002949-RA">
    <property type="protein sequence ID" value="AAEL002949-PA"/>
    <property type="gene ID" value="AAEL002949"/>
</dbReference>
<proteinExistence type="predicted"/>
<dbReference type="OrthoDB" id="7739044at2759"/>
<sequence length="206" mass="22890">MFLLRSSAVVILAVAIAVAAASNTKEEQQMVNLINEIDQQESFPLFGGLSVERVEGARSFGGDVSEDLAERAVRYLNTHSVKFNVPEEEGEGRRMEEARSSRLKKVFLPLLLALKLKMSVVLPILLTIIKLISLKGLIAGLLALKFSIFTFLKDLFNKKQERVTTAYITSAQPVNAEIVHQDWHRNGQASPQELAYGAYNPYATLQ</sequence>
<name>A0A1S4F3A0_AEDAE</name>
<gene>
    <name evidence="1" type="primary">5576712</name>
</gene>
<protein>
    <submittedName>
        <fullName evidence="1">Uncharacterized protein</fullName>
    </submittedName>
</protein>
<organism evidence="1 2">
    <name type="scientific">Aedes aegypti</name>
    <name type="common">Yellowfever mosquito</name>
    <name type="synonym">Culex aegypti</name>
    <dbReference type="NCBI Taxonomy" id="7159"/>
    <lineage>
        <taxon>Eukaryota</taxon>
        <taxon>Metazoa</taxon>
        <taxon>Ecdysozoa</taxon>
        <taxon>Arthropoda</taxon>
        <taxon>Hexapoda</taxon>
        <taxon>Insecta</taxon>
        <taxon>Pterygota</taxon>
        <taxon>Neoptera</taxon>
        <taxon>Endopterygota</taxon>
        <taxon>Diptera</taxon>
        <taxon>Nematocera</taxon>
        <taxon>Culicoidea</taxon>
        <taxon>Culicidae</taxon>
        <taxon>Culicinae</taxon>
        <taxon>Aedini</taxon>
        <taxon>Aedes</taxon>
        <taxon>Stegomyia</taxon>
    </lineage>
</organism>
<reference evidence="1 2" key="1">
    <citation type="submission" date="2017-06" db="EMBL/GenBank/DDBJ databases">
        <title>Aedes aegypti genome working group (AGWG) sequencing and assembly.</title>
        <authorList>
            <consortium name="Aedes aegypti Genome Working Group (AGWG)"/>
            <person name="Matthews B.J."/>
        </authorList>
    </citation>
    <scope>NUCLEOTIDE SEQUENCE [LARGE SCALE GENOMIC DNA]</scope>
    <source>
        <strain evidence="1 2">LVP_AGWG</strain>
    </source>
</reference>
<dbReference type="FunCoup" id="A0A1S4F3A0">
    <property type="interactions" value="44"/>
</dbReference>
<accession>A0A1S4F3A0</accession>
<dbReference type="PANTHER" id="PTHR21879:SF5">
    <property type="entry name" value="OSIRIS 15"/>
    <property type="match status" value="1"/>
</dbReference>
<keyword evidence="2" id="KW-1185">Reference proteome</keyword>
<dbReference type="PANTHER" id="PTHR21879">
    <property type="entry name" value="FI03362P-RELATED-RELATED"/>
    <property type="match status" value="1"/>
</dbReference>
<dbReference type="InterPro" id="IPR012464">
    <property type="entry name" value="DUF1676"/>
</dbReference>
<dbReference type="Pfam" id="PF07898">
    <property type="entry name" value="DUF1676"/>
    <property type="match status" value="1"/>
</dbReference>
<dbReference type="Proteomes" id="UP000008820">
    <property type="component" value="Chromosome 1"/>
</dbReference>
<evidence type="ECO:0000313" key="2">
    <source>
        <dbReference type="Proteomes" id="UP000008820"/>
    </source>
</evidence>
<dbReference type="AlphaFoldDB" id="A0A1S4F3A0"/>
<dbReference type="GO" id="GO:0016020">
    <property type="term" value="C:membrane"/>
    <property type="evidence" value="ECO:0007669"/>
    <property type="project" value="TreeGrafter"/>
</dbReference>
<dbReference type="InParanoid" id="A0A1S4F3A0"/>
<dbReference type="VEuPathDB" id="VectorBase:AAEL002949"/>